<sequence length="107" mass="12143">MDLLRSLVILVCLILLFHTDRSVVVSEPLNPLSFITDLIQSNVAGAPVVHEHTEWNFDPEVGKQRRVRYEQENGRHGEHAIEKLGMGIGYEGPWGTVVENRRKISNL</sequence>
<dbReference type="PANTHER" id="PTHR39951">
    <property type="entry name" value="FI22632P1"/>
    <property type="match status" value="1"/>
</dbReference>
<evidence type="ECO:0000313" key="2">
    <source>
        <dbReference type="EMBL" id="CAL7939423.1"/>
    </source>
</evidence>
<protein>
    <submittedName>
        <fullName evidence="2">Uncharacterized protein</fullName>
    </submittedName>
</protein>
<proteinExistence type="predicted"/>
<keyword evidence="1" id="KW-0732">Signal</keyword>
<dbReference type="PANTHER" id="PTHR39951:SF2">
    <property type="entry name" value="IP05660P"/>
    <property type="match status" value="1"/>
</dbReference>
<feature type="chain" id="PRO_5045472029" evidence="1">
    <location>
        <begin position="23"/>
        <end position="107"/>
    </location>
</feature>
<dbReference type="EMBL" id="CAXAJV020001290">
    <property type="protein sequence ID" value="CAL7939423.1"/>
    <property type="molecule type" value="Genomic_DNA"/>
</dbReference>
<evidence type="ECO:0000313" key="3">
    <source>
        <dbReference type="Proteomes" id="UP001642520"/>
    </source>
</evidence>
<organism evidence="2 3">
    <name type="scientific">Xylocopa violacea</name>
    <name type="common">Violet carpenter bee</name>
    <name type="synonym">Apis violacea</name>
    <dbReference type="NCBI Taxonomy" id="135666"/>
    <lineage>
        <taxon>Eukaryota</taxon>
        <taxon>Metazoa</taxon>
        <taxon>Ecdysozoa</taxon>
        <taxon>Arthropoda</taxon>
        <taxon>Hexapoda</taxon>
        <taxon>Insecta</taxon>
        <taxon>Pterygota</taxon>
        <taxon>Neoptera</taxon>
        <taxon>Endopterygota</taxon>
        <taxon>Hymenoptera</taxon>
        <taxon>Apocrita</taxon>
        <taxon>Aculeata</taxon>
        <taxon>Apoidea</taxon>
        <taxon>Anthophila</taxon>
        <taxon>Apidae</taxon>
        <taxon>Xylocopa</taxon>
        <taxon>Xylocopa</taxon>
    </lineage>
</organism>
<accession>A0ABP1NI10</accession>
<reference evidence="2 3" key="1">
    <citation type="submission" date="2024-08" db="EMBL/GenBank/DDBJ databases">
        <authorList>
            <person name="Will J Nash"/>
            <person name="Angela Man"/>
            <person name="Seanna McTaggart"/>
            <person name="Kendall Baker"/>
            <person name="Tom Barker"/>
            <person name="Leah Catchpole"/>
            <person name="Alex Durrant"/>
            <person name="Karim Gharbi"/>
            <person name="Naomi Irish"/>
            <person name="Gemy Kaithakottil"/>
            <person name="Debby Ku"/>
            <person name="Aaliyah Providence"/>
            <person name="Felix Shaw"/>
            <person name="David Swarbreck"/>
            <person name="Chris Watkins"/>
            <person name="Ann M. McCartney"/>
            <person name="Giulio Formenti"/>
            <person name="Alice Mouton"/>
            <person name="Noel Vella"/>
            <person name="Bjorn M von Reumont"/>
            <person name="Adriana Vella"/>
            <person name="Wilfried Haerty"/>
        </authorList>
    </citation>
    <scope>NUCLEOTIDE SEQUENCE [LARGE SCALE GENOMIC DNA]</scope>
</reference>
<comment type="caution">
    <text evidence="2">The sequence shown here is derived from an EMBL/GenBank/DDBJ whole genome shotgun (WGS) entry which is preliminary data.</text>
</comment>
<evidence type="ECO:0000256" key="1">
    <source>
        <dbReference type="SAM" id="SignalP"/>
    </source>
</evidence>
<feature type="signal peptide" evidence="1">
    <location>
        <begin position="1"/>
        <end position="22"/>
    </location>
</feature>
<dbReference type="Proteomes" id="UP001642520">
    <property type="component" value="Unassembled WGS sequence"/>
</dbReference>
<name>A0ABP1NI10_XYLVO</name>
<keyword evidence="3" id="KW-1185">Reference proteome</keyword>
<gene>
    <name evidence="2" type="ORF">XYLVIOL_LOCUS3880</name>
</gene>